<dbReference type="InterPro" id="IPR029062">
    <property type="entry name" value="Class_I_gatase-like"/>
</dbReference>
<dbReference type="Pfam" id="PF06283">
    <property type="entry name" value="ThuA"/>
    <property type="match status" value="1"/>
</dbReference>
<dbReference type="OrthoDB" id="9816308at2"/>
<feature type="domain" description="ThuA-like" evidence="1">
    <location>
        <begin position="6"/>
        <end position="225"/>
    </location>
</feature>
<sequence length="234" mass="24934">MSVPARVLVFSATAGYRHDSIPAGAAALAEIAVAHGLNVVHTEDTAELGSLLRSGCAAVVFLSPTGDVLDDVTRQRLRAHVTDGGGFLGVHAAACAEEQWPYYEHLVGARFAGHPEIQPAEITVTDRAHPATAHLPERWAWTDEWYNFRADPRASDRPGAAGGVRVLATVDESGYRGGTMGAGHPLVWCRRTGAGRSFYTALGHREAAYADPDFRAHLRGALLWCADRDTAAGG</sequence>
<evidence type="ECO:0000313" key="3">
    <source>
        <dbReference type="Proteomes" id="UP000199323"/>
    </source>
</evidence>
<protein>
    <recommendedName>
        <fullName evidence="1">ThuA-like domain-containing protein</fullName>
    </recommendedName>
</protein>
<gene>
    <name evidence="2" type="ORF">SAMN05216251_101521</name>
</gene>
<evidence type="ECO:0000259" key="1">
    <source>
        <dbReference type="Pfam" id="PF06283"/>
    </source>
</evidence>
<dbReference type="AlphaFoldDB" id="A0A1I1XSQ3"/>
<reference evidence="2 3" key="1">
    <citation type="submission" date="2016-10" db="EMBL/GenBank/DDBJ databases">
        <authorList>
            <person name="de Groot N.N."/>
        </authorList>
    </citation>
    <scope>NUCLEOTIDE SEQUENCE [LARGE SCALE GENOMIC DNA]</scope>
    <source>
        <strain evidence="2 3">CGMCC 4.3510</strain>
    </source>
</reference>
<evidence type="ECO:0000313" key="2">
    <source>
        <dbReference type="EMBL" id="SFE10397.1"/>
    </source>
</evidence>
<dbReference type="Proteomes" id="UP000199323">
    <property type="component" value="Unassembled WGS sequence"/>
</dbReference>
<dbReference type="EMBL" id="FONG01000001">
    <property type="protein sequence ID" value="SFE10397.1"/>
    <property type="molecule type" value="Genomic_DNA"/>
</dbReference>
<keyword evidence="3" id="KW-1185">Reference proteome</keyword>
<dbReference type="Gene3D" id="3.40.50.880">
    <property type="match status" value="1"/>
</dbReference>
<dbReference type="RefSeq" id="WP_093711631.1">
    <property type="nucleotide sequence ID" value="NZ_FONG01000001.1"/>
</dbReference>
<dbReference type="InterPro" id="IPR029010">
    <property type="entry name" value="ThuA-like"/>
</dbReference>
<name>A0A1I1XSQ3_9ACTN</name>
<proteinExistence type="predicted"/>
<organism evidence="2 3">
    <name type="scientific">Actinacidiphila alni</name>
    <dbReference type="NCBI Taxonomy" id="380248"/>
    <lineage>
        <taxon>Bacteria</taxon>
        <taxon>Bacillati</taxon>
        <taxon>Actinomycetota</taxon>
        <taxon>Actinomycetes</taxon>
        <taxon>Kitasatosporales</taxon>
        <taxon>Streptomycetaceae</taxon>
        <taxon>Actinacidiphila</taxon>
    </lineage>
</organism>
<dbReference type="SUPFAM" id="SSF52317">
    <property type="entry name" value="Class I glutamine amidotransferase-like"/>
    <property type="match status" value="1"/>
</dbReference>
<dbReference type="STRING" id="380248.SAMN05216251_101521"/>
<accession>A0A1I1XSQ3</accession>
<dbReference type="PANTHER" id="PTHR40469">
    <property type="entry name" value="SECRETED GLYCOSYL HYDROLASE"/>
    <property type="match status" value="1"/>
</dbReference>
<dbReference type="PANTHER" id="PTHR40469:SF2">
    <property type="entry name" value="GALACTOSE-BINDING DOMAIN-LIKE SUPERFAMILY PROTEIN"/>
    <property type="match status" value="1"/>
</dbReference>